<keyword evidence="2" id="KW-1185">Reference proteome</keyword>
<dbReference type="OrthoDB" id="5501196at2"/>
<evidence type="ECO:0000313" key="1">
    <source>
        <dbReference type="EMBL" id="RKH41291.1"/>
    </source>
</evidence>
<organism evidence="1 2">
    <name type="scientific">Corallococcus sicarius</name>
    <dbReference type="NCBI Taxonomy" id="2316726"/>
    <lineage>
        <taxon>Bacteria</taxon>
        <taxon>Pseudomonadati</taxon>
        <taxon>Myxococcota</taxon>
        <taxon>Myxococcia</taxon>
        <taxon>Myxococcales</taxon>
        <taxon>Cystobacterineae</taxon>
        <taxon>Myxococcaceae</taxon>
        <taxon>Corallococcus</taxon>
    </lineage>
</organism>
<accession>A0A3A8NGD8</accession>
<dbReference type="Proteomes" id="UP000273405">
    <property type="component" value="Unassembled WGS sequence"/>
</dbReference>
<dbReference type="EMBL" id="RAWG01000110">
    <property type="protein sequence ID" value="RKH41291.1"/>
    <property type="molecule type" value="Genomic_DNA"/>
</dbReference>
<proteinExistence type="predicted"/>
<reference evidence="2" key="1">
    <citation type="submission" date="2018-09" db="EMBL/GenBank/DDBJ databases">
        <authorList>
            <person name="Livingstone P.G."/>
            <person name="Whitworth D.E."/>
        </authorList>
    </citation>
    <scope>NUCLEOTIDE SEQUENCE [LARGE SCALE GENOMIC DNA]</scope>
    <source>
        <strain evidence="2">CA040B</strain>
    </source>
</reference>
<sequence>MSDLPPRQRLGQLLRSMSKHLPGQLDGLLEHARFKDGAAALQRLADPVHLEKALTRMSPEEAGWLADVLSERWSWLAEIQLEPEVAIVAPDEIWLGAEPVRMVLSLAAVGLDEGFEALWEGAVLPGAPSPRATLLAKPPEGNAPEVARVRAHVRASVKGQRCVLIAQAQVALRRPSVVVSDDRRRLVAQDQAGRPAVGCRLEVGTELHLTGAGGLVELQVPASPGLPLKLEGIPAGRIPGPRP</sequence>
<name>A0A3A8NGD8_9BACT</name>
<gene>
    <name evidence="1" type="ORF">D7X12_18595</name>
</gene>
<protein>
    <submittedName>
        <fullName evidence="1">Uncharacterized protein</fullName>
    </submittedName>
</protein>
<dbReference type="AlphaFoldDB" id="A0A3A8NGD8"/>
<comment type="caution">
    <text evidence="1">The sequence shown here is derived from an EMBL/GenBank/DDBJ whole genome shotgun (WGS) entry which is preliminary data.</text>
</comment>
<dbReference type="RefSeq" id="WP_120626610.1">
    <property type="nucleotide sequence ID" value="NZ_RAWG01000110.1"/>
</dbReference>
<evidence type="ECO:0000313" key="2">
    <source>
        <dbReference type="Proteomes" id="UP000273405"/>
    </source>
</evidence>